<dbReference type="RefSeq" id="WP_109517334.1">
    <property type="nucleotide sequence ID" value="NZ_JBHSCH010000079.1"/>
</dbReference>
<evidence type="ECO:0000313" key="2">
    <source>
        <dbReference type="Proteomes" id="UP000245048"/>
    </source>
</evidence>
<organism evidence="1 2">
    <name type="scientific">Teichococcus aestuarii</name>
    <dbReference type="NCBI Taxonomy" id="568898"/>
    <lineage>
        <taxon>Bacteria</taxon>
        <taxon>Pseudomonadati</taxon>
        <taxon>Pseudomonadota</taxon>
        <taxon>Alphaproteobacteria</taxon>
        <taxon>Acetobacterales</taxon>
        <taxon>Roseomonadaceae</taxon>
        <taxon>Roseomonas</taxon>
    </lineage>
</organism>
<dbReference type="AlphaFoldDB" id="A0A2U1V3Q7"/>
<evidence type="ECO:0008006" key="3">
    <source>
        <dbReference type="Google" id="ProtNLM"/>
    </source>
</evidence>
<name>A0A2U1V3Q7_9PROT</name>
<gene>
    <name evidence="1" type="ORF">CR165_12535</name>
</gene>
<accession>A0A2U1V3Q7</accession>
<sequence length="67" mass="7297">MSDGFAQRLRALGLSVPESEIAPLERMVMDLEAAAKLLRVPRPVAQEPVTVFRLEHPVPAPDHAGRG</sequence>
<dbReference type="EMBL" id="PDOA01000007">
    <property type="protein sequence ID" value="PWC28513.1"/>
    <property type="molecule type" value="Genomic_DNA"/>
</dbReference>
<proteinExistence type="predicted"/>
<comment type="caution">
    <text evidence="1">The sequence shown here is derived from an EMBL/GenBank/DDBJ whole genome shotgun (WGS) entry which is preliminary data.</text>
</comment>
<reference evidence="2" key="1">
    <citation type="submission" date="2017-10" db="EMBL/GenBank/DDBJ databases">
        <authorList>
            <person name="Toshchakov S.V."/>
            <person name="Goeva M.A."/>
        </authorList>
    </citation>
    <scope>NUCLEOTIDE SEQUENCE [LARGE SCALE GENOMIC DNA]</scope>
    <source>
        <strain evidence="2">JR1/69-1-13</strain>
    </source>
</reference>
<protein>
    <recommendedName>
        <fullName evidence="3">DUF4089 domain-containing protein</fullName>
    </recommendedName>
</protein>
<dbReference type="Proteomes" id="UP000245048">
    <property type="component" value="Unassembled WGS sequence"/>
</dbReference>
<evidence type="ECO:0000313" key="1">
    <source>
        <dbReference type="EMBL" id="PWC28513.1"/>
    </source>
</evidence>
<keyword evidence="2" id="KW-1185">Reference proteome</keyword>
<dbReference type="OrthoDB" id="8420999at2"/>